<evidence type="ECO:0000313" key="1">
    <source>
        <dbReference type="EMBL" id="MBA0787251.1"/>
    </source>
</evidence>
<comment type="caution">
    <text evidence="1">The sequence shown here is derived from an EMBL/GenBank/DDBJ whole genome shotgun (WGS) entry which is preliminary data.</text>
</comment>
<gene>
    <name evidence="1" type="ORF">Gotri_026887</name>
</gene>
<keyword evidence="2" id="KW-1185">Reference proteome</keyword>
<accession>A0A7J9FQ24</accession>
<name>A0A7J9FQ24_9ROSI</name>
<dbReference type="EMBL" id="JABEZW010225576">
    <property type="protein sequence ID" value="MBA0787251.1"/>
    <property type="molecule type" value="Genomic_DNA"/>
</dbReference>
<protein>
    <submittedName>
        <fullName evidence="1">Uncharacterized protein</fullName>
    </submittedName>
</protein>
<evidence type="ECO:0000313" key="2">
    <source>
        <dbReference type="Proteomes" id="UP000593568"/>
    </source>
</evidence>
<organism evidence="1 2">
    <name type="scientific">Gossypium trilobum</name>
    <dbReference type="NCBI Taxonomy" id="34281"/>
    <lineage>
        <taxon>Eukaryota</taxon>
        <taxon>Viridiplantae</taxon>
        <taxon>Streptophyta</taxon>
        <taxon>Embryophyta</taxon>
        <taxon>Tracheophyta</taxon>
        <taxon>Spermatophyta</taxon>
        <taxon>Magnoliopsida</taxon>
        <taxon>eudicotyledons</taxon>
        <taxon>Gunneridae</taxon>
        <taxon>Pentapetalae</taxon>
        <taxon>rosids</taxon>
        <taxon>malvids</taxon>
        <taxon>Malvales</taxon>
        <taxon>Malvaceae</taxon>
        <taxon>Malvoideae</taxon>
        <taxon>Gossypium</taxon>
    </lineage>
</organism>
<dbReference type="Proteomes" id="UP000593568">
    <property type="component" value="Unassembled WGS sequence"/>
</dbReference>
<dbReference type="AlphaFoldDB" id="A0A7J9FQ24"/>
<sequence>MEVLGKLFDEDQVHKIMTTPVVGIDIKDARVWRVNQAARVMAKEGKNWPETKVWIDEALKGSFQGGTMVVDERVDCQRRNY</sequence>
<proteinExistence type="predicted"/>
<reference evidence="1 2" key="1">
    <citation type="journal article" date="2019" name="Genome Biol. Evol.">
        <title>Insights into the evolution of the New World diploid cottons (Gossypium, subgenus Houzingenia) based on genome sequencing.</title>
        <authorList>
            <person name="Grover C.E."/>
            <person name="Arick M.A. 2nd"/>
            <person name="Thrash A."/>
            <person name="Conover J.L."/>
            <person name="Sanders W.S."/>
            <person name="Peterson D.G."/>
            <person name="Frelichowski J.E."/>
            <person name="Scheffler J.A."/>
            <person name="Scheffler B.E."/>
            <person name="Wendel J.F."/>
        </authorList>
    </citation>
    <scope>NUCLEOTIDE SEQUENCE [LARGE SCALE GENOMIC DNA]</scope>
    <source>
        <strain evidence="1">8</strain>
        <tissue evidence="1">Leaf</tissue>
    </source>
</reference>